<dbReference type="Gene3D" id="3.90.1150.10">
    <property type="entry name" value="Aspartate Aminotransferase, domain 1"/>
    <property type="match status" value="1"/>
</dbReference>
<feature type="domain" description="Aminotransferase class V" evidence="8">
    <location>
        <begin position="26"/>
        <end position="324"/>
    </location>
</feature>
<evidence type="ECO:0000256" key="4">
    <source>
        <dbReference type="PIRSR" id="PIRSR000524-1"/>
    </source>
</evidence>
<dbReference type="Gene3D" id="3.40.640.10">
    <property type="entry name" value="Type I PLP-dependent aspartate aminotransferase-like (Major domain)"/>
    <property type="match status" value="1"/>
</dbReference>
<keyword evidence="9" id="KW-0032">Aminotransferase</keyword>
<reference evidence="9" key="1">
    <citation type="submission" date="2024-05" db="EMBL/GenBank/DDBJ databases">
        <title>Draft genome assemblies of 36 bacteria isolated from hibernating arctic ground squirrels.</title>
        <authorList>
            <person name="McKee H."/>
            <person name="Mullen L."/>
            <person name="Drown D.M."/>
            <person name="Duddleston K.N."/>
        </authorList>
    </citation>
    <scope>NUCLEOTIDE SEQUENCE</scope>
    <source>
        <strain evidence="9">AN1007</strain>
    </source>
</reference>
<evidence type="ECO:0000256" key="5">
    <source>
        <dbReference type="PIRSR" id="PIRSR000524-50"/>
    </source>
</evidence>
<dbReference type="InterPro" id="IPR000192">
    <property type="entry name" value="Aminotrans_V_dom"/>
</dbReference>
<dbReference type="PROSITE" id="PS00595">
    <property type="entry name" value="AA_TRANSFER_CLASS_5"/>
    <property type="match status" value="1"/>
</dbReference>
<evidence type="ECO:0000256" key="3">
    <source>
        <dbReference type="ARBA" id="ARBA00022898"/>
    </source>
</evidence>
<protein>
    <submittedName>
        <fullName evidence="9">Alanine--glyoxylate aminotransferase family protein</fullName>
    </submittedName>
</protein>
<dbReference type="PIRSF" id="PIRSF000524">
    <property type="entry name" value="SPT"/>
    <property type="match status" value="1"/>
</dbReference>
<dbReference type="InterPro" id="IPR015422">
    <property type="entry name" value="PyrdxlP-dep_Trfase_small"/>
</dbReference>
<evidence type="ECO:0000256" key="6">
    <source>
        <dbReference type="RuleBase" id="RU004075"/>
    </source>
</evidence>
<gene>
    <name evidence="9" type="ORF">ABXS70_04825</name>
</gene>
<evidence type="ECO:0000313" key="9">
    <source>
        <dbReference type="EMBL" id="XCP96042.1"/>
    </source>
</evidence>
<keyword evidence="9" id="KW-0808">Transferase</keyword>
<feature type="modified residue" description="N6-(pyridoxal phosphate)lysine" evidence="5">
    <location>
        <position position="190"/>
    </location>
</feature>
<name>A0AAU8NEW1_9BACL</name>
<dbReference type="InterPro" id="IPR020578">
    <property type="entry name" value="Aminotrans_V_PyrdxlP_BS"/>
</dbReference>
<evidence type="ECO:0000259" key="8">
    <source>
        <dbReference type="Pfam" id="PF00266"/>
    </source>
</evidence>
<dbReference type="GO" id="GO:0004760">
    <property type="term" value="F:L-serine-pyruvate transaminase activity"/>
    <property type="evidence" value="ECO:0007669"/>
    <property type="project" value="TreeGrafter"/>
</dbReference>
<comment type="cofactor">
    <cofactor evidence="1 5 7">
        <name>pyridoxal 5'-phosphate</name>
        <dbReference type="ChEBI" id="CHEBI:597326"/>
    </cofactor>
</comment>
<evidence type="ECO:0000256" key="7">
    <source>
        <dbReference type="RuleBase" id="RU004504"/>
    </source>
</evidence>
<dbReference type="GO" id="GO:0019265">
    <property type="term" value="P:glycine biosynthetic process, by transamination of glyoxylate"/>
    <property type="evidence" value="ECO:0007669"/>
    <property type="project" value="TreeGrafter"/>
</dbReference>
<dbReference type="PANTHER" id="PTHR21152">
    <property type="entry name" value="AMINOTRANSFERASE CLASS V"/>
    <property type="match status" value="1"/>
</dbReference>
<dbReference type="EMBL" id="CP159992">
    <property type="protein sequence ID" value="XCP96042.1"/>
    <property type="molecule type" value="Genomic_DNA"/>
</dbReference>
<dbReference type="AlphaFoldDB" id="A0AAU8NEW1"/>
<accession>A0AAU8NEW1</accession>
<keyword evidence="3 5" id="KW-0663">Pyridoxal phosphate</keyword>
<feature type="binding site" evidence="4">
    <location>
        <position position="333"/>
    </location>
    <ligand>
        <name>substrate</name>
    </ligand>
</feature>
<dbReference type="PANTHER" id="PTHR21152:SF40">
    <property type="entry name" value="ALANINE--GLYOXYLATE AMINOTRANSFERASE"/>
    <property type="match status" value="1"/>
</dbReference>
<dbReference type="Pfam" id="PF00266">
    <property type="entry name" value="Aminotran_5"/>
    <property type="match status" value="1"/>
</dbReference>
<proteinExistence type="inferred from homology"/>
<organism evidence="9">
    <name type="scientific">Paenibacillus sp. AN1007</name>
    <dbReference type="NCBI Taxonomy" id="3151385"/>
    <lineage>
        <taxon>Bacteria</taxon>
        <taxon>Bacillati</taxon>
        <taxon>Bacillota</taxon>
        <taxon>Bacilli</taxon>
        <taxon>Bacillales</taxon>
        <taxon>Paenibacillaceae</taxon>
        <taxon>Paenibacillus</taxon>
    </lineage>
</organism>
<sequence length="388" mass="42658">MKKLRMATPGPTYVPQDILLAGAQELVHHRSSHMEEVMSQINGSLPLLFGTEQKVFTLLSSGTGAMEAAVANCFQEQDKVLVVSNGYFGERFADISRVYGVTPIEIASPWGTSVDMEQVEKAYHEHPDVRGILVVYSETSTGVTNDIQRIAAFFRDKNVLVIVDAISGLLSHELHMDEWGLDVVLAASHKGFMMPPGLAFVSISEKAWQRLEQIEPKTYYFSFKRFKKFYPMSPSSPGVSLIFALQASIEMLMKEGLQECCQRHHWNAQAAQAGLAALGFELFVADPQRRSHTVTTAIAPQGLDTSKLLQILSSKYGMTITGGQGEFKGKMIRVGHIGSVDILDLFTVFGAIELALTEMGASFTKGASIAAIQEIQERSVYHADFVST</sequence>
<comment type="similarity">
    <text evidence="2 6">Belongs to the class-V pyridoxal-phosphate-dependent aminotransferase family.</text>
</comment>
<evidence type="ECO:0000256" key="1">
    <source>
        <dbReference type="ARBA" id="ARBA00001933"/>
    </source>
</evidence>
<dbReference type="InterPro" id="IPR015421">
    <property type="entry name" value="PyrdxlP-dep_Trfase_major"/>
</dbReference>
<evidence type="ECO:0000256" key="2">
    <source>
        <dbReference type="ARBA" id="ARBA00009236"/>
    </source>
</evidence>
<dbReference type="InterPro" id="IPR015424">
    <property type="entry name" value="PyrdxlP-dep_Trfase"/>
</dbReference>
<dbReference type="InterPro" id="IPR024169">
    <property type="entry name" value="SP_NH2Trfase/AEP_transaminase"/>
</dbReference>
<dbReference type="RefSeq" id="WP_366294262.1">
    <property type="nucleotide sequence ID" value="NZ_CP159992.1"/>
</dbReference>
<dbReference type="SUPFAM" id="SSF53383">
    <property type="entry name" value="PLP-dependent transferases"/>
    <property type="match status" value="1"/>
</dbReference>
<dbReference type="GO" id="GO:0008453">
    <property type="term" value="F:alanine-glyoxylate transaminase activity"/>
    <property type="evidence" value="ECO:0007669"/>
    <property type="project" value="TreeGrafter"/>
</dbReference>